<name>A0A1X6PE09_PORUM</name>
<dbReference type="EMBL" id="KV918800">
    <property type="protein sequence ID" value="OSX78965.1"/>
    <property type="molecule type" value="Genomic_DNA"/>
</dbReference>
<feature type="region of interest" description="Disordered" evidence="1">
    <location>
        <begin position="1"/>
        <end position="21"/>
    </location>
</feature>
<dbReference type="AlphaFoldDB" id="A0A1X6PE09"/>
<reference evidence="2 3" key="1">
    <citation type="submission" date="2017-03" db="EMBL/GenBank/DDBJ databases">
        <title>WGS assembly of Porphyra umbilicalis.</title>
        <authorList>
            <person name="Brawley S.H."/>
            <person name="Blouin N.A."/>
            <person name="Ficko-Blean E."/>
            <person name="Wheeler G.L."/>
            <person name="Lohr M."/>
            <person name="Goodson H.V."/>
            <person name="Jenkins J.W."/>
            <person name="Blaby-Haas C.E."/>
            <person name="Helliwell K.E."/>
            <person name="Chan C."/>
            <person name="Marriage T."/>
            <person name="Bhattacharya D."/>
            <person name="Klein A.S."/>
            <person name="Badis Y."/>
            <person name="Brodie J."/>
            <person name="Cao Y."/>
            <person name="Collen J."/>
            <person name="Dittami S.M."/>
            <person name="Gachon C.M."/>
            <person name="Green B.R."/>
            <person name="Karpowicz S."/>
            <person name="Kim J.W."/>
            <person name="Kudahl U."/>
            <person name="Lin S."/>
            <person name="Michel G."/>
            <person name="Mittag M."/>
            <person name="Olson B.J."/>
            <person name="Pangilinan J."/>
            <person name="Peng Y."/>
            <person name="Qiu H."/>
            <person name="Shu S."/>
            <person name="Singer J.T."/>
            <person name="Smith A.G."/>
            <person name="Sprecher B.N."/>
            <person name="Wagner V."/>
            <person name="Wang W."/>
            <person name="Wang Z.-Y."/>
            <person name="Yan J."/>
            <person name="Yarish C."/>
            <person name="Zoeuner-Riek S."/>
            <person name="Zhuang Y."/>
            <person name="Zou Y."/>
            <person name="Lindquist E.A."/>
            <person name="Grimwood J."/>
            <person name="Barry K."/>
            <person name="Rokhsar D.S."/>
            <person name="Schmutz J."/>
            <person name="Stiller J.W."/>
            <person name="Grossman A.R."/>
            <person name="Prochnik S.E."/>
        </authorList>
    </citation>
    <scope>NUCLEOTIDE SEQUENCE [LARGE SCALE GENOMIC DNA]</scope>
    <source>
        <strain evidence="2">4086291</strain>
    </source>
</reference>
<feature type="region of interest" description="Disordered" evidence="1">
    <location>
        <begin position="41"/>
        <end position="62"/>
    </location>
</feature>
<feature type="compositionally biased region" description="Basic and acidic residues" evidence="1">
    <location>
        <begin position="1"/>
        <end position="17"/>
    </location>
</feature>
<evidence type="ECO:0000313" key="2">
    <source>
        <dbReference type="EMBL" id="OSX78965.1"/>
    </source>
</evidence>
<dbReference type="InterPro" id="IPR049226">
    <property type="entry name" value="DUF6823"/>
</dbReference>
<keyword evidence="3" id="KW-1185">Reference proteome</keyword>
<accession>A0A1X6PE09</accession>
<gene>
    <name evidence="2" type="ORF">BU14_0093s0008</name>
</gene>
<evidence type="ECO:0000256" key="1">
    <source>
        <dbReference type="SAM" id="MobiDB-lite"/>
    </source>
</evidence>
<dbReference type="OrthoDB" id="199317at2759"/>
<sequence>MALRGRSEEQRQAEVDAQRAMLARRRDEKAAAKYMAEVEQRRADTEAHFQSNKLDIQPGEDPIEAWRRKEARGLIKPLGYEDVPEGGIPMPMASFGIPKYDNGERFDLRLPHVEVGYEDPDADIMGKIGRFFGFGKKPQEKKPEGKE</sequence>
<evidence type="ECO:0000313" key="3">
    <source>
        <dbReference type="Proteomes" id="UP000218209"/>
    </source>
</evidence>
<protein>
    <submittedName>
        <fullName evidence="2">Uncharacterized protein</fullName>
    </submittedName>
</protein>
<dbReference type="Proteomes" id="UP000218209">
    <property type="component" value="Unassembled WGS sequence"/>
</dbReference>
<organism evidence="2 3">
    <name type="scientific">Porphyra umbilicalis</name>
    <name type="common">Purple laver</name>
    <name type="synonym">Red alga</name>
    <dbReference type="NCBI Taxonomy" id="2786"/>
    <lineage>
        <taxon>Eukaryota</taxon>
        <taxon>Rhodophyta</taxon>
        <taxon>Bangiophyceae</taxon>
        <taxon>Bangiales</taxon>
        <taxon>Bangiaceae</taxon>
        <taxon>Porphyra</taxon>
    </lineage>
</organism>
<proteinExistence type="predicted"/>
<dbReference type="Pfam" id="PF20709">
    <property type="entry name" value="DUF6823"/>
    <property type="match status" value="1"/>
</dbReference>